<dbReference type="Pfam" id="PF01521">
    <property type="entry name" value="Fe-S_biosyn"/>
    <property type="match status" value="1"/>
</dbReference>
<dbReference type="InterPro" id="IPR000361">
    <property type="entry name" value="ATAP_core_dom"/>
</dbReference>
<sequence>MKITEEAKQTLEKLIEENGAEGLRIQSVSGGCCGPQIGLSLDAAKESDYIQEINDIRVAIDQQVKDLVDEITLDKKDEQFVLVGLDNCC</sequence>
<proteinExistence type="predicted"/>
<dbReference type="EMBL" id="FNIZ01000025">
    <property type="protein sequence ID" value="SDP62890.1"/>
    <property type="molecule type" value="Genomic_DNA"/>
</dbReference>
<protein>
    <submittedName>
        <fullName evidence="2">Fe-S cluster assembly iron-binding protein IscA</fullName>
    </submittedName>
</protein>
<dbReference type="SUPFAM" id="SSF89360">
    <property type="entry name" value="HesB-like domain"/>
    <property type="match status" value="1"/>
</dbReference>
<accession>A0A1H0UA27</accession>
<evidence type="ECO:0000313" key="2">
    <source>
        <dbReference type="EMBL" id="SDP62890.1"/>
    </source>
</evidence>
<feature type="domain" description="Core" evidence="1">
    <location>
        <begin position="1"/>
        <end position="81"/>
    </location>
</feature>
<dbReference type="Proteomes" id="UP000198860">
    <property type="component" value="Unassembled WGS sequence"/>
</dbReference>
<dbReference type="OrthoDB" id="2355011at2"/>
<reference evidence="3" key="1">
    <citation type="submission" date="2016-10" db="EMBL/GenBank/DDBJ databases">
        <authorList>
            <person name="Varghese N."/>
            <person name="Submissions S."/>
        </authorList>
    </citation>
    <scope>NUCLEOTIDE SEQUENCE [LARGE SCALE GENOMIC DNA]</scope>
    <source>
        <strain evidence="3">CGMCC 1.3703</strain>
    </source>
</reference>
<keyword evidence="3" id="KW-1185">Reference proteome</keyword>
<evidence type="ECO:0000259" key="1">
    <source>
        <dbReference type="Pfam" id="PF01521"/>
    </source>
</evidence>
<dbReference type="STRING" id="240303.SAMN05421677_1252"/>
<dbReference type="Gene3D" id="2.60.300.12">
    <property type="entry name" value="HesB-like domain"/>
    <property type="match status" value="1"/>
</dbReference>
<name>A0A1H0UA27_HALAD</name>
<evidence type="ECO:0000313" key="3">
    <source>
        <dbReference type="Proteomes" id="UP000198860"/>
    </source>
</evidence>
<dbReference type="AlphaFoldDB" id="A0A1H0UA27"/>
<gene>
    <name evidence="2" type="ORF">SAMN05421677_1252</name>
</gene>
<organism evidence="2 3">
    <name type="scientific">Halobacillus aidingensis</name>
    <dbReference type="NCBI Taxonomy" id="240303"/>
    <lineage>
        <taxon>Bacteria</taxon>
        <taxon>Bacillati</taxon>
        <taxon>Bacillota</taxon>
        <taxon>Bacilli</taxon>
        <taxon>Bacillales</taxon>
        <taxon>Bacillaceae</taxon>
        <taxon>Halobacillus</taxon>
    </lineage>
</organism>
<dbReference type="InterPro" id="IPR035903">
    <property type="entry name" value="HesB-like_dom_sf"/>
</dbReference>
<dbReference type="RefSeq" id="WP_089654466.1">
    <property type="nucleotide sequence ID" value="NZ_FNIZ01000025.1"/>
</dbReference>